<keyword evidence="8" id="KW-0028">Amino-acid biosynthesis</keyword>
<dbReference type="HAMAP" id="MF_00125">
    <property type="entry name" value="HisZ"/>
    <property type="match status" value="1"/>
</dbReference>
<dbReference type="InterPro" id="IPR045864">
    <property type="entry name" value="aa-tRNA-synth_II/BPL/LPL"/>
</dbReference>
<dbReference type="SUPFAM" id="SSF55681">
    <property type="entry name" value="Class II aaRS and biotin synthetases"/>
    <property type="match status" value="1"/>
</dbReference>
<dbReference type="GO" id="GO:0000105">
    <property type="term" value="P:L-histidine biosynthetic process"/>
    <property type="evidence" value="ECO:0007669"/>
    <property type="project" value="UniProtKB-UniRule"/>
</dbReference>
<feature type="binding site" evidence="9">
    <location>
        <position position="135"/>
    </location>
    <ligand>
        <name>L-histidine</name>
        <dbReference type="ChEBI" id="CHEBI:57595"/>
    </ligand>
</feature>
<comment type="subcellular location">
    <subcellularLocation>
        <location evidence="1 8">Cytoplasm</location>
    </subcellularLocation>
</comment>
<keyword evidence="12" id="KW-1185">Reference proteome</keyword>
<evidence type="ECO:0000256" key="2">
    <source>
        <dbReference type="ARBA" id="ARBA00004667"/>
    </source>
</evidence>
<evidence type="ECO:0000256" key="3">
    <source>
        <dbReference type="ARBA" id="ARBA00005539"/>
    </source>
</evidence>
<evidence type="ECO:0000256" key="5">
    <source>
        <dbReference type="ARBA" id="ARBA00020397"/>
    </source>
</evidence>
<dbReference type="InterPro" id="IPR041715">
    <property type="entry name" value="HisRS-like_core"/>
</dbReference>
<organism evidence="11 12">
    <name type="scientific">Granulosicoccus antarcticus IMCC3135</name>
    <dbReference type="NCBI Taxonomy" id="1192854"/>
    <lineage>
        <taxon>Bacteria</taxon>
        <taxon>Pseudomonadati</taxon>
        <taxon>Pseudomonadota</taxon>
        <taxon>Gammaproteobacteria</taxon>
        <taxon>Chromatiales</taxon>
        <taxon>Granulosicoccaceae</taxon>
        <taxon>Granulosicoccus</taxon>
    </lineage>
</organism>
<comment type="similarity">
    <text evidence="3 8">Belongs to the class-II aminoacyl-tRNA synthetase family. HisZ subfamily.</text>
</comment>
<protein>
    <recommendedName>
        <fullName evidence="5 8">ATP phosphoribosyltransferase regulatory subunit</fullName>
    </recommendedName>
</protein>
<accession>A0A2Z2P5G7</accession>
<keyword evidence="11" id="KW-0328">Glycosyltransferase</keyword>
<dbReference type="InterPro" id="IPR004516">
    <property type="entry name" value="HisRS/HisZ"/>
</dbReference>
<proteinExistence type="inferred from homology"/>
<evidence type="ECO:0000256" key="7">
    <source>
        <dbReference type="ARBA" id="ARBA00025246"/>
    </source>
</evidence>
<feature type="binding site" evidence="9">
    <location>
        <position position="131"/>
    </location>
    <ligand>
        <name>L-histidine</name>
        <dbReference type="ChEBI" id="CHEBI:57595"/>
    </ligand>
</feature>
<feature type="binding site" evidence="9">
    <location>
        <begin position="88"/>
        <end position="90"/>
    </location>
    <ligand>
        <name>L-histidine</name>
        <dbReference type="ChEBI" id="CHEBI:57595"/>
    </ligand>
</feature>
<dbReference type="Gene3D" id="3.30.930.10">
    <property type="entry name" value="Bira Bifunctional Protein, Domain 2"/>
    <property type="match status" value="1"/>
</dbReference>
<comment type="function">
    <text evidence="7 8">Required for the first step of histidine biosynthesis. May allow the feedback regulation of ATP phosphoribosyltransferase activity by histidine.</text>
</comment>
<comment type="subunit">
    <text evidence="4 8">Heteromultimer composed of HisG and HisZ subunits.</text>
</comment>
<reference evidence="11 12" key="1">
    <citation type="submission" date="2016-12" db="EMBL/GenBank/DDBJ databases">
        <authorList>
            <person name="Song W.-J."/>
            <person name="Kurnit D.M."/>
        </authorList>
    </citation>
    <scope>NUCLEOTIDE SEQUENCE [LARGE SCALE GENOMIC DNA]</scope>
    <source>
        <strain evidence="11 12">IMCC3135</strain>
    </source>
</reference>
<keyword evidence="6 8" id="KW-0963">Cytoplasm</keyword>
<dbReference type="PANTHER" id="PTHR43707">
    <property type="entry name" value="HISTIDYL-TRNA SYNTHETASE"/>
    <property type="match status" value="1"/>
</dbReference>
<feature type="domain" description="Class II Histidinyl-tRNA synthetase (HisRS)-like catalytic core" evidence="10">
    <location>
        <begin position="17"/>
        <end position="328"/>
    </location>
</feature>
<dbReference type="GO" id="GO:0005737">
    <property type="term" value="C:cytoplasm"/>
    <property type="evidence" value="ECO:0007669"/>
    <property type="project" value="UniProtKB-SubCell"/>
</dbReference>
<dbReference type="AlphaFoldDB" id="A0A2Z2P5G7"/>
<dbReference type="UniPathway" id="UPA00031">
    <property type="reaction ID" value="UER00006"/>
</dbReference>
<dbReference type="NCBIfam" id="NF008935">
    <property type="entry name" value="PRK12292.1-1"/>
    <property type="match status" value="1"/>
</dbReference>
<name>A0A2Z2P5G7_9GAMM</name>
<dbReference type="PANTHER" id="PTHR43707:SF1">
    <property type="entry name" value="HISTIDINE--TRNA LIGASE, MITOCHONDRIAL-RELATED"/>
    <property type="match status" value="1"/>
</dbReference>
<dbReference type="Proteomes" id="UP000250079">
    <property type="component" value="Chromosome"/>
</dbReference>
<evidence type="ECO:0000313" key="11">
    <source>
        <dbReference type="EMBL" id="ASJ75074.1"/>
    </source>
</evidence>
<keyword evidence="11" id="KW-0808">Transferase</keyword>
<dbReference type="NCBIfam" id="NF009086">
    <property type="entry name" value="PRK12421.1"/>
    <property type="match status" value="1"/>
</dbReference>
<dbReference type="EMBL" id="CP018632">
    <property type="protein sequence ID" value="ASJ75074.1"/>
    <property type="molecule type" value="Genomic_DNA"/>
</dbReference>
<evidence type="ECO:0000256" key="9">
    <source>
        <dbReference type="PIRSR" id="PIRSR001549-1"/>
    </source>
</evidence>
<sequence length="406" mass="44352">MKTTNDPRTERWLLPDGVNELMPAEAWRVESLRRLIMDSSYRWGYELVMPPLIEYLDSLLTGTGETLGLQTFKFIDQHNGRSLGVRADMTPQVARIDAHAMRSEQPNRLFYIGSVLRTRSDGAGSSRTPLQFGAELFGHAGPASDTEIIQLMLNNVMLSGLQESELLLDVGHVGVFRGLILDSGFSEELSEALFQALLRGSRPEVQELLQQASASPQACQYFTDLTALAGEADSVLARARLCFADAGPAVSQALDNLQSVIDSVRLVFPGLKVHVDLAELRGYRYHTGIVFALYDDAGSELARGGRYDAIGESFGRARPATGFSGDLVSLALARNSIEQSMAPAAVGIWVDSAIDNELWMQICLLRQSGERVVTALPGSSMSASDCHCDRTLANRDGVWKVEVLKS</sequence>
<evidence type="ECO:0000259" key="10">
    <source>
        <dbReference type="Pfam" id="PF13393"/>
    </source>
</evidence>
<dbReference type="KEGG" id="gai:IMCC3135_25055"/>
<feature type="binding site" evidence="9">
    <location>
        <position position="117"/>
    </location>
    <ligand>
        <name>L-histidine</name>
        <dbReference type="ChEBI" id="CHEBI:57595"/>
    </ligand>
</feature>
<evidence type="ECO:0000256" key="4">
    <source>
        <dbReference type="ARBA" id="ARBA00011496"/>
    </source>
</evidence>
<comment type="miscellaneous">
    <text evidence="8">This function is generally fulfilled by the C-terminal part of HisG, which is missing in some bacteria such as this one.</text>
</comment>
<dbReference type="RefSeq" id="WP_236994651.1">
    <property type="nucleotide sequence ID" value="NZ_CP018632.1"/>
</dbReference>
<keyword evidence="8" id="KW-0368">Histidine biosynthesis</keyword>
<dbReference type="CDD" id="cd00773">
    <property type="entry name" value="HisRS-like_core"/>
    <property type="match status" value="1"/>
</dbReference>
<dbReference type="InterPro" id="IPR004517">
    <property type="entry name" value="HisZ"/>
</dbReference>
<evidence type="ECO:0000256" key="1">
    <source>
        <dbReference type="ARBA" id="ARBA00004496"/>
    </source>
</evidence>
<dbReference type="GO" id="GO:0004821">
    <property type="term" value="F:histidine-tRNA ligase activity"/>
    <property type="evidence" value="ECO:0007669"/>
    <property type="project" value="TreeGrafter"/>
</dbReference>
<comment type="pathway">
    <text evidence="2 8">Amino-acid biosynthesis; L-histidine biosynthesis; L-histidine from 5-phospho-alpha-D-ribose 1-diphosphate: step 1/9.</text>
</comment>
<evidence type="ECO:0000256" key="8">
    <source>
        <dbReference type="HAMAP-Rule" id="MF_00125"/>
    </source>
</evidence>
<dbReference type="GO" id="GO:0016757">
    <property type="term" value="F:glycosyltransferase activity"/>
    <property type="evidence" value="ECO:0007669"/>
    <property type="project" value="UniProtKB-KW"/>
</dbReference>
<evidence type="ECO:0000313" key="12">
    <source>
        <dbReference type="Proteomes" id="UP000250079"/>
    </source>
</evidence>
<feature type="binding site" evidence="9">
    <location>
        <position position="281"/>
    </location>
    <ligand>
        <name>L-histidine</name>
        <dbReference type="ChEBI" id="CHEBI:57595"/>
    </ligand>
</feature>
<gene>
    <name evidence="8 11" type="primary">hisZ</name>
    <name evidence="11" type="ORF">IMCC3135_25055</name>
</gene>
<dbReference type="PIRSF" id="PIRSF001549">
    <property type="entry name" value="His-tRNA_synth"/>
    <property type="match status" value="1"/>
</dbReference>
<dbReference type="Pfam" id="PF13393">
    <property type="entry name" value="tRNA-synt_His"/>
    <property type="match status" value="1"/>
</dbReference>
<evidence type="ECO:0000256" key="6">
    <source>
        <dbReference type="ARBA" id="ARBA00022490"/>
    </source>
</evidence>
<dbReference type="GO" id="GO:0006427">
    <property type="term" value="P:histidyl-tRNA aminoacylation"/>
    <property type="evidence" value="ECO:0007669"/>
    <property type="project" value="TreeGrafter"/>
</dbReference>